<comment type="caution">
    <text evidence="2">The sequence shown here is derived from an EMBL/GenBank/DDBJ whole genome shotgun (WGS) entry which is preliminary data.</text>
</comment>
<feature type="compositionally biased region" description="Polar residues" evidence="1">
    <location>
        <begin position="35"/>
        <end position="51"/>
    </location>
</feature>
<evidence type="ECO:0000313" key="2">
    <source>
        <dbReference type="EMBL" id="THD22850.1"/>
    </source>
</evidence>
<proteinExistence type="predicted"/>
<feature type="compositionally biased region" description="Polar residues" evidence="1">
    <location>
        <begin position="1"/>
        <end position="21"/>
    </location>
</feature>
<dbReference type="EMBL" id="JXXN02002487">
    <property type="protein sequence ID" value="THD22850.1"/>
    <property type="molecule type" value="Genomic_DNA"/>
</dbReference>
<accession>A0A4E0RZS6</accession>
<evidence type="ECO:0000313" key="3">
    <source>
        <dbReference type="Proteomes" id="UP000230066"/>
    </source>
</evidence>
<protein>
    <submittedName>
        <fullName evidence="2">Uncharacterized protein</fullName>
    </submittedName>
</protein>
<name>A0A4E0RZS6_FASHE</name>
<gene>
    <name evidence="2" type="ORF">D915_006632</name>
</gene>
<dbReference type="Proteomes" id="UP000230066">
    <property type="component" value="Unassembled WGS sequence"/>
</dbReference>
<feature type="region of interest" description="Disordered" evidence="1">
    <location>
        <begin position="1"/>
        <end position="51"/>
    </location>
</feature>
<sequence>MGHAQHTPQPSKPTRTLTGSPEINGKVSRAHTLPRASTKSCAKNEPQSPSLTRIKENTFSEWMLTKAIQFSPTHQINNWDEKNHYSTVLTRDLNTLVTLDGCHSKPDSVRMSASDAIKCATEAIPSSAIAGLDMENGTPGRDVNTLNDVQEVPGTIAAMHNRNKPGPDVAQRPSKTVVSTYMCKRYSRPFDAPNSPSEVAPSLNPDRPESSICFITELNEAVSKIRAKK</sequence>
<feature type="region of interest" description="Disordered" evidence="1">
    <location>
        <begin position="189"/>
        <end position="209"/>
    </location>
</feature>
<evidence type="ECO:0000256" key="1">
    <source>
        <dbReference type="SAM" id="MobiDB-lite"/>
    </source>
</evidence>
<reference evidence="2" key="1">
    <citation type="submission" date="2019-03" db="EMBL/GenBank/DDBJ databases">
        <title>Improved annotation for the trematode Fasciola hepatica.</title>
        <authorList>
            <person name="Choi Y.-J."/>
            <person name="Martin J."/>
            <person name="Mitreva M."/>
        </authorList>
    </citation>
    <scope>NUCLEOTIDE SEQUENCE [LARGE SCALE GENOMIC DNA]</scope>
</reference>
<keyword evidence="3" id="KW-1185">Reference proteome</keyword>
<organism evidence="2 3">
    <name type="scientific">Fasciola hepatica</name>
    <name type="common">Liver fluke</name>
    <dbReference type="NCBI Taxonomy" id="6192"/>
    <lineage>
        <taxon>Eukaryota</taxon>
        <taxon>Metazoa</taxon>
        <taxon>Spiralia</taxon>
        <taxon>Lophotrochozoa</taxon>
        <taxon>Platyhelminthes</taxon>
        <taxon>Trematoda</taxon>
        <taxon>Digenea</taxon>
        <taxon>Plagiorchiida</taxon>
        <taxon>Echinostomata</taxon>
        <taxon>Echinostomatoidea</taxon>
        <taxon>Fasciolidae</taxon>
        <taxon>Fasciola</taxon>
    </lineage>
</organism>
<dbReference type="AlphaFoldDB" id="A0A4E0RZS6"/>